<evidence type="ECO:0000256" key="2">
    <source>
        <dbReference type="ARBA" id="ARBA00004418"/>
    </source>
</evidence>
<dbReference type="Gene3D" id="2.60.40.3500">
    <property type="match status" value="1"/>
</dbReference>
<keyword evidence="12" id="KW-1185">Reference proteome</keyword>
<dbReference type="EC" id="3.5.1.28" evidence="4"/>
<dbReference type="Gene3D" id="3.40.630.40">
    <property type="entry name" value="Zn-dependent exopeptidases"/>
    <property type="match status" value="1"/>
</dbReference>
<evidence type="ECO:0000256" key="5">
    <source>
        <dbReference type="ARBA" id="ARBA00022729"/>
    </source>
</evidence>
<dbReference type="InterPro" id="IPR050695">
    <property type="entry name" value="N-acetylmuramoyl_amidase_3"/>
</dbReference>
<evidence type="ECO:0000256" key="4">
    <source>
        <dbReference type="ARBA" id="ARBA00011901"/>
    </source>
</evidence>
<evidence type="ECO:0000313" key="11">
    <source>
        <dbReference type="EMBL" id="VVC75034.1"/>
    </source>
</evidence>
<dbReference type="GO" id="GO:0008745">
    <property type="term" value="F:N-acetylmuramoyl-L-alanine amidase activity"/>
    <property type="evidence" value="ECO:0007669"/>
    <property type="project" value="UniProtKB-EC"/>
</dbReference>
<keyword evidence="6" id="KW-0574">Periplasm</keyword>
<dbReference type="Proteomes" id="UP000324194">
    <property type="component" value="Chromosome 1"/>
</dbReference>
<evidence type="ECO:0000259" key="10">
    <source>
        <dbReference type="SMART" id="SM00646"/>
    </source>
</evidence>
<dbReference type="KEGG" id="asip:AQUSIP_03090"/>
<keyword evidence="8" id="KW-0961">Cell wall biogenesis/degradation</keyword>
<accession>A0A5E4PDZ9</accession>
<dbReference type="SMART" id="SM00646">
    <property type="entry name" value="Ami_3"/>
    <property type="match status" value="1"/>
</dbReference>
<dbReference type="InterPro" id="IPR002508">
    <property type="entry name" value="MurNAc-LAA_cat"/>
</dbReference>
<reference evidence="11 12" key="1">
    <citation type="submission" date="2019-08" db="EMBL/GenBank/DDBJ databases">
        <authorList>
            <person name="Guy L."/>
        </authorList>
    </citation>
    <scope>NUCLEOTIDE SEQUENCE [LARGE SCALE GENOMIC DNA]</scope>
    <source>
        <strain evidence="11 12">SGT-108</strain>
    </source>
</reference>
<sequence>MRRMTLALLMVWLPFTLLAAEPVYLLGLLIKPSQTVSHFTFTLSRKTYGRVKYIPDPDRVEIEFADTYRNFSMQDAVLHGSNVKSIDLQDAGNGTLRFVFNVSGPADYAVRFLPAEEDGGARLQLDILTVKKTAASAAQHTVKPAARPELRQLFEKSVMNSFHTFTSELSKRQTDAAETTVVETSAQRQGTEAKKPHTFIVVIDAGHGGKDSGALGSRGTKEKDIVLGIAKKLAKKINEQANMRAVLTRSKDYFVPLRERLMLARRGKADLFVAIHADAYYENDATGASVYALSQRGASNEAARWLAQRDNYSELGGVELDAVADRDPVLRSVLLDLAQTATIQDSIRLGNKVLDALDDVSSLHYTHVERAPFVVLKSPDIPSVLVETGFITNPAEEKRLADPVYQDRLAQALSLGISRYVQQYAVKRQ</sequence>
<dbReference type="SUPFAM" id="SSF53187">
    <property type="entry name" value="Zn-dependent exopeptidases"/>
    <property type="match status" value="1"/>
</dbReference>
<dbReference type="GO" id="GO:0030288">
    <property type="term" value="C:outer membrane-bounded periplasmic space"/>
    <property type="evidence" value="ECO:0007669"/>
    <property type="project" value="TreeGrafter"/>
</dbReference>
<evidence type="ECO:0000256" key="8">
    <source>
        <dbReference type="ARBA" id="ARBA00023316"/>
    </source>
</evidence>
<keyword evidence="7" id="KW-0378">Hydrolase</keyword>
<protein>
    <recommendedName>
        <fullName evidence="9">N-acetylmuramoyl-L-alanine amidase AmiC</fullName>
        <ecNumber evidence="4">3.5.1.28</ecNumber>
    </recommendedName>
</protein>
<evidence type="ECO:0000256" key="3">
    <source>
        <dbReference type="ARBA" id="ARBA00010860"/>
    </source>
</evidence>
<comment type="subcellular location">
    <subcellularLocation>
        <location evidence="2">Periplasm</location>
    </subcellularLocation>
</comment>
<feature type="domain" description="MurNAc-LAA" evidence="10">
    <location>
        <begin position="261"/>
        <end position="418"/>
    </location>
</feature>
<dbReference type="Pfam" id="PF01520">
    <property type="entry name" value="Amidase_3"/>
    <property type="match status" value="1"/>
</dbReference>
<gene>
    <name evidence="11" type="primary">amiA</name>
    <name evidence="11" type="ORF">AQUSIP_03090</name>
</gene>
<evidence type="ECO:0000313" key="12">
    <source>
        <dbReference type="Proteomes" id="UP000324194"/>
    </source>
</evidence>
<comment type="catalytic activity">
    <reaction evidence="1">
        <text>Hydrolyzes the link between N-acetylmuramoyl residues and L-amino acid residues in certain cell-wall glycopeptides.</text>
        <dbReference type="EC" id="3.5.1.28"/>
    </reaction>
</comment>
<dbReference type="PANTHER" id="PTHR30404">
    <property type="entry name" value="N-ACETYLMURAMOYL-L-ALANINE AMIDASE"/>
    <property type="match status" value="1"/>
</dbReference>
<dbReference type="PANTHER" id="PTHR30404:SF0">
    <property type="entry name" value="N-ACETYLMURAMOYL-L-ALANINE AMIDASE AMIC"/>
    <property type="match status" value="1"/>
</dbReference>
<dbReference type="GO" id="GO:0009253">
    <property type="term" value="P:peptidoglycan catabolic process"/>
    <property type="evidence" value="ECO:0007669"/>
    <property type="project" value="InterPro"/>
</dbReference>
<organism evidence="11 12">
    <name type="scientific">Aquicella siphonis</name>
    <dbReference type="NCBI Taxonomy" id="254247"/>
    <lineage>
        <taxon>Bacteria</taxon>
        <taxon>Pseudomonadati</taxon>
        <taxon>Pseudomonadota</taxon>
        <taxon>Gammaproteobacteria</taxon>
        <taxon>Legionellales</taxon>
        <taxon>Coxiellaceae</taxon>
        <taxon>Aquicella</taxon>
    </lineage>
</organism>
<evidence type="ECO:0000256" key="9">
    <source>
        <dbReference type="ARBA" id="ARBA00074581"/>
    </source>
</evidence>
<dbReference type="CDD" id="cd02696">
    <property type="entry name" value="MurNAc-LAA"/>
    <property type="match status" value="1"/>
</dbReference>
<evidence type="ECO:0000256" key="7">
    <source>
        <dbReference type="ARBA" id="ARBA00022801"/>
    </source>
</evidence>
<keyword evidence="5" id="KW-0732">Signal</keyword>
<proteinExistence type="inferred from homology"/>
<evidence type="ECO:0000256" key="6">
    <source>
        <dbReference type="ARBA" id="ARBA00022764"/>
    </source>
</evidence>
<comment type="similarity">
    <text evidence="3">Belongs to the N-acetylmuramoyl-L-alanine amidase 3 family.</text>
</comment>
<dbReference type="RefSeq" id="WP_232051811.1">
    <property type="nucleotide sequence ID" value="NZ_LR699119.1"/>
</dbReference>
<dbReference type="FunFam" id="3.40.630.40:FF:000001">
    <property type="entry name" value="N-acetylmuramoyl-L-alanine amidase"/>
    <property type="match status" value="1"/>
</dbReference>
<dbReference type="EMBL" id="LR699119">
    <property type="protein sequence ID" value="VVC75034.1"/>
    <property type="molecule type" value="Genomic_DNA"/>
</dbReference>
<name>A0A5E4PDZ9_9COXI</name>
<dbReference type="AlphaFoldDB" id="A0A5E4PDZ9"/>
<dbReference type="GO" id="GO:0071555">
    <property type="term" value="P:cell wall organization"/>
    <property type="evidence" value="ECO:0007669"/>
    <property type="project" value="UniProtKB-KW"/>
</dbReference>
<evidence type="ECO:0000256" key="1">
    <source>
        <dbReference type="ARBA" id="ARBA00001561"/>
    </source>
</evidence>